<evidence type="ECO:0000313" key="2">
    <source>
        <dbReference type="Proteomes" id="UP000278006"/>
    </source>
</evidence>
<name>A0A3M6QZ30_9BURK</name>
<sequence length="105" mass="11779">MPSPFSIRLWLSESVSAGALRQAEERFTQALVDSLGDAALVLPTWDAFARIVQRHGEQPDPEQLPDAERFIYESWRMAEADALAAAFGPHRHMGEGQYEIVPNQE</sequence>
<gene>
    <name evidence="1" type="ORF">D8I35_01200</name>
</gene>
<keyword evidence="2" id="KW-1185">Reference proteome</keyword>
<dbReference type="AlphaFoldDB" id="A0A3M6QZ30"/>
<proteinExistence type="predicted"/>
<dbReference type="RefSeq" id="WP_122225904.1">
    <property type="nucleotide sequence ID" value="NZ_RDQO01000001.1"/>
</dbReference>
<evidence type="ECO:0000313" key="1">
    <source>
        <dbReference type="EMBL" id="RMX07782.1"/>
    </source>
</evidence>
<reference evidence="1 2" key="1">
    <citation type="submission" date="2018-10" db="EMBL/GenBank/DDBJ databases">
        <title>Draft genome of Cortibacter populi DSM10536.</title>
        <authorList>
            <person name="Bernier A.-M."/>
            <person name="Bernard K."/>
        </authorList>
    </citation>
    <scope>NUCLEOTIDE SEQUENCE [LARGE SCALE GENOMIC DNA]</scope>
    <source>
        <strain evidence="1 2">DSM 105136</strain>
    </source>
</reference>
<dbReference type="EMBL" id="RDQO01000001">
    <property type="protein sequence ID" value="RMX07782.1"/>
    <property type="molecule type" value="Genomic_DNA"/>
</dbReference>
<dbReference type="OrthoDB" id="8906388at2"/>
<comment type="caution">
    <text evidence="1">The sequence shown here is derived from an EMBL/GenBank/DDBJ whole genome shotgun (WGS) entry which is preliminary data.</text>
</comment>
<dbReference type="Proteomes" id="UP000278006">
    <property type="component" value="Unassembled WGS sequence"/>
</dbReference>
<protein>
    <submittedName>
        <fullName evidence="1">Uncharacterized protein</fullName>
    </submittedName>
</protein>
<accession>A0A3M6QZ30</accession>
<organism evidence="1 2">
    <name type="scientific">Corticibacter populi</name>
    <dbReference type="NCBI Taxonomy" id="1550736"/>
    <lineage>
        <taxon>Bacteria</taxon>
        <taxon>Pseudomonadati</taxon>
        <taxon>Pseudomonadota</taxon>
        <taxon>Betaproteobacteria</taxon>
        <taxon>Burkholderiales</taxon>
        <taxon>Comamonadaceae</taxon>
        <taxon>Corticibacter</taxon>
    </lineage>
</organism>